<reference evidence="1" key="1">
    <citation type="submission" date="2019-05" db="EMBL/GenBank/DDBJ databases">
        <authorList>
            <consortium name="Pathogen Informatics"/>
        </authorList>
    </citation>
    <scope>NUCLEOTIDE SEQUENCE [LARGE SCALE GENOMIC DNA]</scope>
    <source>
        <strain evidence="1">NCTC12965</strain>
    </source>
</reference>
<evidence type="ECO:0008006" key="2">
    <source>
        <dbReference type="Google" id="ProtNLM"/>
    </source>
</evidence>
<protein>
    <recommendedName>
        <fullName evidence="2">Translocation protein TolB</fullName>
    </recommendedName>
</protein>
<dbReference type="Pfam" id="PF07676">
    <property type="entry name" value="PD40"/>
    <property type="match status" value="1"/>
</dbReference>
<proteinExistence type="predicted"/>
<dbReference type="AlphaFoldDB" id="A0A4U9WFC5"/>
<evidence type="ECO:0000313" key="1">
    <source>
        <dbReference type="EMBL" id="VTR57971.1"/>
    </source>
</evidence>
<sequence length="44" mass="4848">MQRPDQTDCAAHHWGDAVVFSPDGKQVAFMREVAGFNQIFVAAV</sequence>
<dbReference type="InterPro" id="IPR011659">
    <property type="entry name" value="WD40"/>
</dbReference>
<name>A0A4U9WFC5_SERFO</name>
<organism evidence="1">
    <name type="scientific">Serratia fonticola</name>
    <dbReference type="NCBI Taxonomy" id="47917"/>
    <lineage>
        <taxon>Bacteria</taxon>
        <taxon>Pseudomonadati</taxon>
        <taxon>Pseudomonadota</taxon>
        <taxon>Gammaproteobacteria</taxon>
        <taxon>Enterobacterales</taxon>
        <taxon>Yersiniaceae</taxon>
        <taxon>Serratia</taxon>
    </lineage>
</organism>
<accession>A0A4U9WFC5</accession>
<dbReference type="EMBL" id="CABEEZ010000150">
    <property type="protein sequence ID" value="VTR57971.1"/>
    <property type="molecule type" value="Genomic_DNA"/>
</dbReference>
<gene>
    <name evidence="1" type="ORF">NCTC12965_07579</name>
</gene>